<dbReference type="SMART" id="SM00726">
    <property type="entry name" value="UIM"/>
    <property type="match status" value="1"/>
</dbReference>
<name>A0AAW1RYU7_9CHLO</name>
<dbReference type="Proteomes" id="UP001485043">
    <property type="component" value="Unassembled WGS sequence"/>
</dbReference>
<keyword evidence="3" id="KW-1185">Reference proteome</keyword>
<reference evidence="2 3" key="1">
    <citation type="journal article" date="2024" name="Nat. Commun.">
        <title>Phylogenomics reveals the evolutionary origins of lichenization in chlorophyte algae.</title>
        <authorList>
            <person name="Puginier C."/>
            <person name="Libourel C."/>
            <person name="Otte J."/>
            <person name="Skaloud P."/>
            <person name="Haon M."/>
            <person name="Grisel S."/>
            <person name="Petersen M."/>
            <person name="Berrin J.G."/>
            <person name="Delaux P.M."/>
            <person name="Dal Grande F."/>
            <person name="Keller J."/>
        </authorList>
    </citation>
    <scope>NUCLEOTIDE SEQUENCE [LARGE SCALE GENOMIC DNA]</scope>
    <source>
        <strain evidence="2 3">SAG 2523</strain>
    </source>
</reference>
<dbReference type="PROSITE" id="PS50330">
    <property type="entry name" value="UIM"/>
    <property type="match status" value="1"/>
</dbReference>
<dbReference type="AlphaFoldDB" id="A0AAW1RYU7"/>
<evidence type="ECO:0000313" key="2">
    <source>
        <dbReference type="EMBL" id="KAK9838611.1"/>
    </source>
</evidence>
<evidence type="ECO:0000313" key="3">
    <source>
        <dbReference type="Proteomes" id="UP001485043"/>
    </source>
</evidence>
<dbReference type="Pfam" id="PF02809">
    <property type="entry name" value="UIM"/>
    <property type="match status" value="1"/>
</dbReference>
<proteinExistence type="predicted"/>
<sequence>MTDQGEGLTQYERDRLERIARNQAMLASLGIKEATAELAAPVKAAQQKAKARKKAIQDALITEGAPVRRSSRAAAAVTTAKLSKRPADFDSQSESDNPDPDSAAASSGEEGPSTKHEAAYDPTEEAGALMSQSASDNDSKSGGESDAEPAGSQDPPGGSIAHTHSDEDADIQQALALSLKDNPGGRSGPARKQAERKAPAAKLEAPRGQLQSKGAKAPGAEEIVPKSKAKPRAVSKRKRKTGIVESLASTEQDIEQSFTLLAPGAAGKLTCNSLQKVVAEVLGEGLDPEEAADMISTCDDAADTDDGEMAQEKPASIGTQLDWCHVLPDSSLAPAGLLMCRLHCLDYKDVQIFILRPIFL</sequence>
<organism evidence="2 3">
    <name type="scientific">Apatococcus fuscideae</name>
    <dbReference type="NCBI Taxonomy" id="2026836"/>
    <lineage>
        <taxon>Eukaryota</taxon>
        <taxon>Viridiplantae</taxon>
        <taxon>Chlorophyta</taxon>
        <taxon>core chlorophytes</taxon>
        <taxon>Trebouxiophyceae</taxon>
        <taxon>Chlorellales</taxon>
        <taxon>Chlorellaceae</taxon>
        <taxon>Apatococcus</taxon>
    </lineage>
</organism>
<feature type="compositionally biased region" description="Low complexity" evidence="1">
    <location>
        <begin position="100"/>
        <end position="111"/>
    </location>
</feature>
<comment type="caution">
    <text evidence="2">The sequence shown here is derived from an EMBL/GenBank/DDBJ whole genome shotgun (WGS) entry which is preliminary data.</text>
</comment>
<evidence type="ECO:0000256" key="1">
    <source>
        <dbReference type="SAM" id="MobiDB-lite"/>
    </source>
</evidence>
<dbReference type="InterPro" id="IPR003903">
    <property type="entry name" value="UIM_dom"/>
</dbReference>
<gene>
    <name evidence="2" type="ORF">WJX84_010903</name>
</gene>
<accession>A0AAW1RYU7</accession>
<dbReference type="EMBL" id="JALJOV010001884">
    <property type="protein sequence ID" value="KAK9838611.1"/>
    <property type="molecule type" value="Genomic_DNA"/>
</dbReference>
<protein>
    <submittedName>
        <fullName evidence="2">Uncharacterized protein</fullName>
    </submittedName>
</protein>
<feature type="region of interest" description="Disordered" evidence="1">
    <location>
        <begin position="61"/>
        <end position="237"/>
    </location>
</feature>
<feature type="compositionally biased region" description="Basic residues" evidence="1">
    <location>
        <begin position="227"/>
        <end position="237"/>
    </location>
</feature>